<sequence>MIIDIIRKFEDNLYNFVGSSFPRERVYRTKVEPSQQIYEIRAAFGAKYSALLNFLPFAFDIQLSILGHNLDDDKTLDYYGIKEGSIVVLEVVENFPADCTDEGDQETAESNENKGEKNVQIMPEDYDKLLAENENLQKINRDLFQENFDLEKKIQEIQANAPQEVQTLNEHNKKFLFENQALLQLNKELKYKVQHLQEENQRLAQDLKSSTLAREHKGMHGFAKNVIEFENVVEIKKKIDVKLHDDLQIKSQCITQEMEVEDYESLKLKNSELQNQLMQKDTRINVLEIVASKLNTLTKLHERTNKDLGIRIENKTKQIKEIEMKVTTLENSHKVDLRERDREIQSLKKRNIIFFREKDREIEVLKARISILARSNEDLKKTNREECQIHKLELRARDIEIQLLNAKNSGLNKACQEEHGKLKKEIEDLMEANEAHNCVICMEKERQVIYLPCLHLACCQECAPKTKNCSMCRTEISGSMKVYK</sequence>
<evidence type="ECO:0000259" key="6">
    <source>
        <dbReference type="PROSITE" id="PS50089"/>
    </source>
</evidence>
<dbReference type="WBParaSite" id="ACRNAN_scaffold10959.g14401.t1">
    <property type="protein sequence ID" value="ACRNAN_scaffold10959.g14401.t1"/>
    <property type="gene ID" value="ACRNAN_scaffold10959.g14401"/>
</dbReference>
<evidence type="ECO:0000256" key="2">
    <source>
        <dbReference type="ARBA" id="ARBA00022833"/>
    </source>
</evidence>
<evidence type="ECO:0000313" key="8">
    <source>
        <dbReference type="WBParaSite" id="ACRNAN_scaffold10959.g14401.t1"/>
    </source>
</evidence>
<proteinExistence type="predicted"/>
<dbReference type="PROSITE" id="PS50089">
    <property type="entry name" value="ZF_RING_2"/>
    <property type="match status" value="1"/>
</dbReference>
<feature type="domain" description="RING-type" evidence="6">
    <location>
        <begin position="438"/>
        <end position="473"/>
    </location>
</feature>
<dbReference type="Proteomes" id="UP000887540">
    <property type="component" value="Unplaced"/>
</dbReference>
<protein>
    <submittedName>
        <fullName evidence="8">Ubiquitin-like domain-containing protein</fullName>
    </submittedName>
</protein>
<dbReference type="AlphaFoldDB" id="A0A914CJ83"/>
<dbReference type="PROSITE" id="PS50053">
    <property type="entry name" value="UBIQUITIN_2"/>
    <property type="match status" value="1"/>
</dbReference>
<dbReference type="GO" id="GO:0006511">
    <property type="term" value="P:ubiquitin-dependent protein catabolic process"/>
    <property type="evidence" value="ECO:0007669"/>
    <property type="project" value="TreeGrafter"/>
</dbReference>
<keyword evidence="1 3" id="KW-0863">Zinc-finger</keyword>
<dbReference type="InterPro" id="IPR013083">
    <property type="entry name" value="Znf_RING/FYVE/PHD"/>
</dbReference>
<dbReference type="InterPro" id="IPR029071">
    <property type="entry name" value="Ubiquitin-like_domsf"/>
</dbReference>
<feature type="coiled-coil region" evidence="4">
    <location>
        <begin position="362"/>
        <end position="432"/>
    </location>
</feature>
<dbReference type="Pfam" id="PF13920">
    <property type="entry name" value="zf-C3HC4_3"/>
    <property type="match status" value="1"/>
</dbReference>
<dbReference type="PANTHER" id="PTHR22696:SF1">
    <property type="entry name" value="E3 UBIQUITIN-PROTEIN LIGASE RNF26"/>
    <property type="match status" value="1"/>
</dbReference>
<evidence type="ECO:0000313" key="7">
    <source>
        <dbReference type="Proteomes" id="UP000887540"/>
    </source>
</evidence>
<dbReference type="GO" id="GO:0061630">
    <property type="term" value="F:ubiquitin protein ligase activity"/>
    <property type="evidence" value="ECO:0007669"/>
    <property type="project" value="TreeGrafter"/>
</dbReference>
<name>A0A914CJ83_9BILA</name>
<dbReference type="Gene3D" id="3.30.40.10">
    <property type="entry name" value="Zinc/RING finger domain, C3HC4 (zinc finger)"/>
    <property type="match status" value="1"/>
</dbReference>
<accession>A0A914CJ83</accession>
<feature type="coiled-coil region" evidence="4">
    <location>
        <begin position="263"/>
        <end position="332"/>
    </location>
</feature>
<dbReference type="GO" id="GO:0016567">
    <property type="term" value="P:protein ubiquitination"/>
    <property type="evidence" value="ECO:0007669"/>
    <property type="project" value="TreeGrafter"/>
</dbReference>
<dbReference type="SUPFAM" id="SSF54236">
    <property type="entry name" value="Ubiquitin-like"/>
    <property type="match status" value="1"/>
</dbReference>
<feature type="coiled-coil region" evidence="4">
    <location>
        <begin position="126"/>
        <end position="213"/>
    </location>
</feature>
<keyword evidence="7" id="KW-1185">Reference proteome</keyword>
<reference evidence="8" key="1">
    <citation type="submission" date="2022-11" db="UniProtKB">
        <authorList>
            <consortium name="WormBaseParasite"/>
        </authorList>
    </citation>
    <scope>IDENTIFICATION</scope>
</reference>
<evidence type="ECO:0000256" key="1">
    <source>
        <dbReference type="ARBA" id="ARBA00022771"/>
    </source>
</evidence>
<keyword evidence="2" id="KW-0862">Zinc</keyword>
<dbReference type="SUPFAM" id="SSF57850">
    <property type="entry name" value="RING/U-box"/>
    <property type="match status" value="1"/>
</dbReference>
<feature type="domain" description="Ubiquitin-like" evidence="5">
    <location>
        <begin position="3"/>
        <end position="89"/>
    </location>
</feature>
<dbReference type="PANTHER" id="PTHR22696">
    <property type="entry name" value="E3 UBIQUITIN-PROTEIN LIGASE RNF26"/>
    <property type="match status" value="1"/>
</dbReference>
<dbReference type="InterPro" id="IPR000626">
    <property type="entry name" value="Ubiquitin-like_dom"/>
</dbReference>
<dbReference type="CDD" id="cd17039">
    <property type="entry name" value="Ubl_ubiquitin_like"/>
    <property type="match status" value="1"/>
</dbReference>
<evidence type="ECO:0000259" key="5">
    <source>
        <dbReference type="PROSITE" id="PS50053"/>
    </source>
</evidence>
<dbReference type="InterPro" id="IPR001841">
    <property type="entry name" value="Znf_RING"/>
</dbReference>
<dbReference type="GO" id="GO:0008270">
    <property type="term" value="F:zinc ion binding"/>
    <property type="evidence" value="ECO:0007669"/>
    <property type="project" value="UniProtKB-KW"/>
</dbReference>
<evidence type="ECO:0000256" key="3">
    <source>
        <dbReference type="PROSITE-ProRule" id="PRU00175"/>
    </source>
</evidence>
<evidence type="ECO:0000256" key="4">
    <source>
        <dbReference type="SAM" id="Coils"/>
    </source>
</evidence>
<keyword evidence="4" id="KW-0175">Coiled coil</keyword>
<organism evidence="7 8">
    <name type="scientific">Acrobeloides nanus</name>
    <dbReference type="NCBI Taxonomy" id="290746"/>
    <lineage>
        <taxon>Eukaryota</taxon>
        <taxon>Metazoa</taxon>
        <taxon>Ecdysozoa</taxon>
        <taxon>Nematoda</taxon>
        <taxon>Chromadorea</taxon>
        <taxon>Rhabditida</taxon>
        <taxon>Tylenchina</taxon>
        <taxon>Cephalobomorpha</taxon>
        <taxon>Cephaloboidea</taxon>
        <taxon>Cephalobidae</taxon>
        <taxon>Acrobeloides</taxon>
    </lineage>
</organism>
<keyword evidence="1 3" id="KW-0479">Metal-binding</keyword>